<dbReference type="Pfam" id="PF13532">
    <property type="entry name" value="2OG-FeII_Oxy_2"/>
    <property type="match status" value="1"/>
</dbReference>
<organism evidence="2 3">
    <name type="scientific">Pedobacter yulinensis</name>
    <dbReference type="NCBI Taxonomy" id="2126353"/>
    <lineage>
        <taxon>Bacteria</taxon>
        <taxon>Pseudomonadati</taxon>
        <taxon>Bacteroidota</taxon>
        <taxon>Sphingobacteriia</taxon>
        <taxon>Sphingobacteriales</taxon>
        <taxon>Sphingobacteriaceae</taxon>
        <taxon>Pedobacter</taxon>
    </lineage>
</organism>
<keyword evidence="3" id="KW-1185">Reference proteome</keyword>
<feature type="domain" description="Fe2OG dioxygenase" evidence="1">
    <location>
        <begin position="105"/>
        <end position="203"/>
    </location>
</feature>
<keyword evidence="2" id="KW-0560">Oxidoreductase</keyword>
<dbReference type="Gene3D" id="2.60.120.590">
    <property type="entry name" value="Alpha-ketoglutarate-dependent dioxygenase AlkB-like"/>
    <property type="match status" value="1"/>
</dbReference>
<dbReference type="PROSITE" id="PS51471">
    <property type="entry name" value="FE2OG_OXY"/>
    <property type="match status" value="1"/>
</dbReference>
<dbReference type="OrthoDB" id="190276at2"/>
<evidence type="ECO:0000259" key="1">
    <source>
        <dbReference type="PROSITE" id="PS51471"/>
    </source>
</evidence>
<dbReference type="Proteomes" id="UP000240912">
    <property type="component" value="Unassembled WGS sequence"/>
</dbReference>
<protein>
    <submittedName>
        <fullName evidence="2">Alpha-ketoglutarate-dependent dioxygenase AlkB</fullName>
    </submittedName>
</protein>
<accession>A0A2T3HMB5</accession>
<dbReference type="GO" id="GO:0051213">
    <property type="term" value="F:dioxygenase activity"/>
    <property type="evidence" value="ECO:0007669"/>
    <property type="project" value="UniProtKB-KW"/>
</dbReference>
<comment type="caution">
    <text evidence="2">The sequence shown here is derived from an EMBL/GenBank/DDBJ whole genome shotgun (WGS) entry which is preliminary data.</text>
</comment>
<dbReference type="InterPro" id="IPR005123">
    <property type="entry name" value="Oxoglu/Fe-dep_dioxygenase_dom"/>
</dbReference>
<sequence>MGQQLSFFCDSGQSSALPDELLEYRPGFLTGPVADDLFTLLHETAPWQQRLVRMYEKDVQTPRLTAWFGDEEALEVVEKTIRPLARWTPELEALRRQLAVLAGVAFNSVLLNLYRDGQDSVAWHSDKETIMGSHPVIASVSLGQVRTFDIRRKADHADKYAVRLEHGSLLLMKGKLQQDWEHRVAKSTQQMGPRINLTFRKVVKPRHN</sequence>
<dbReference type="SUPFAM" id="SSF51197">
    <property type="entry name" value="Clavaminate synthase-like"/>
    <property type="match status" value="1"/>
</dbReference>
<keyword evidence="2" id="KW-0223">Dioxygenase</keyword>
<dbReference type="GO" id="GO:0006307">
    <property type="term" value="P:DNA alkylation repair"/>
    <property type="evidence" value="ECO:0007669"/>
    <property type="project" value="InterPro"/>
</dbReference>
<dbReference type="PANTHER" id="PTHR31212">
    <property type="entry name" value="ALPHA-KETOGLUTARATE-DEPENDENT DIOXYGENASE ALKB HOMOLOG 3"/>
    <property type="match status" value="1"/>
</dbReference>
<proteinExistence type="predicted"/>
<dbReference type="InterPro" id="IPR027450">
    <property type="entry name" value="AlkB-like"/>
</dbReference>
<name>A0A2T3HMB5_9SPHI</name>
<evidence type="ECO:0000313" key="3">
    <source>
        <dbReference type="Proteomes" id="UP000240912"/>
    </source>
</evidence>
<dbReference type="EMBL" id="PYLS01000005">
    <property type="protein sequence ID" value="PST83553.1"/>
    <property type="molecule type" value="Genomic_DNA"/>
</dbReference>
<evidence type="ECO:0000313" key="2">
    <source>
        <dbReference type="EMBL" id="PST83553.1"/>
    </source>
</evidence>
<dbReference type="AlphaFoldDB" id="A0A2T3HMB5"/>
<dbReference type="PANTHER" id="PTHR31212:SF4">
    <property type="entry name" value="ALPHA-KETOGLUTARATE-DEPENDENT DIOXYGENASE ALKB HOMOLOG 3"/>
    <property type="match status" value="1"/>
</dbReference>
<dbReference type="InterPro" id="IPR032854">
    <property type="entry name" value="ALKBH3"/>
</dbReference>
<gene>
    <name evidence="2" type="ORF">C7T94_13460</name>
</gene>
<dbReference type="InterPro" id="IPR037151">
    <property type="entry name" value="AlkB-like_sf"/>
</dbReference>
<reference evidence="2 3" key="1">
    <citation type="submission" date="2018-03" db="EMBL/GenBank/DDBJ databases">
        <authorList>
            <person name="Keele B.F."/>
        </authorList>
    </citation>
    <scope>NUCLEOTIDE SEQUENCE [LARGE SCALE GENOMIC DNA]</scope>
    <source>
        <strain evidence="2 3">YL28-9</strain>
    </source>
</reference>